<evidence type="ECO:0000256" key="9">
    <source>
        <dbReference type="RuleBase" id="RU003896"/>
    </source>
</evidence>
<keyword evidence="6 8" id="KW-0479">Metal-binding</keyword>
<accession>A0A0B7ML50</accession>
<dbReference type="GO" id="GO:0030313">
    <property type="term" value="C:cell envelope"/>
    <property type="evidence" value="ECO:0007669"/>
    <property type="project" value="UniProtKB-SubCell"/>
</dbReference>
<evidence type="ECO:0000313" key="11">
    <source>
        <dbReference type="Proteomes" id="UP000046155"/>
    </source>
</evidence>
<comment type="subunit">
    <text evidence="4">Heterodimer of a large and a small subunit.</text>
</comment>
<evidence type="ECO:0000256" key="5">
    <source>
        <dbReference type="ARBA" id="ARBA00022596"/>
    </source>
</evidence>
<dbReference type="RefSeq" id="WP_044664982.1">
    <property type="nucleotide sequence ID" value="NZ_CDRZ01000223.1"/>
</dbReference>
<dbReference type="InterPro" id="IPR029014">
    <property type="entry name" value="NiFe-Hase_large"/>
</dbReference>
<feature type="binding site" evidence="8">
    <location>
        <position position="63"/>
    </location>
    <ligand>
        <name>Fe cation</name>
        <dbReference type="ChEBI" id="CHEBI:24875"/>
    </ligand>
</feature>
<dbReference type="FunFam" id="1.10.645.10:FF:000002">
    <property type="entry name" value="Hydrogenase 2 large subunit"/>
    <property type="match status" value="1"/>
</dbReference>
<dbReference type="GO" id="GO:0016151">
    <property type="term" value="F:nickel cation binding"/>
    <property type="evidence" value="ECO:0007669"/>
    <property type="project" value="InterPro"/>
</dbReference>
<sequence>MQTISVDPVTRIEGHLKIEVEVDGGKVVSAKSSGTLFRGIELILQGHDPRDAQELVQRICGVCPVGHAAASAFALDDAFGIEPPDNGRILRNLILGANYIQSDILHFYHLAALDYVKAPDTILPLAPRYEGDYRLPDDINAAAVDHYLKALEMRKKAHELCAIFGGRAPAPRSIVPGGVTEVVDAEKILHFKYRLAELIDFIDNIYVPDVLAVADVYKDWLDIGRGCQNMLSFGCYPQKDGSRFIKEGTYIDGKDGRFDPDQVTEDVKYSWYKDDIDKSPKEAVVAPDHEKANAYSWMKAPRYEGKVLEVGPLARMWVDKDPTIRGFGEKAFSVMGRHAARALELQKIAHAMNDWVMELKPGEPTCAPHELPKEATGVGTVDAVRGALGHWIKIEGGRIAKYNCVVPTTWNTSPRDDKDQPGPVEQALVGTEVKDANNPIELVRIVRSFDPCIACAVHVITPNRNVGAFRVY</sequence>
<evidence type="ECO:0000313" key="10">
    <source>
        <dbReference type="EMBL" id="CEO88928.1"/>
    </source>
</evidence>
<dbReference type="PANTHER" id="PTHR42958:SF2">
    <property type="entry name" value="UPTAKE HYDROGENASE LARGE SUBUNIT"/>
    <property type="match status" value="1"/>
</dbReference>
<proteinExistence type="inferred from homology"/>
<comment type="cofactor">
    <cofactor evidence="8">
        <name>Fe cation</name>
        <dbReference type="ChEBI" id="CHEBI:24875"/>
    </cofactor>
</comment>
<feature type="binding site" evidence="8">
    <location>
        <position position="455"/>
    </location>
    <ligand>
        <name>Fe cation</name>
        <dbReference type="ChEBI" id="CHEBI:24875"/>
    </ligand>
</feature>
<dbReference type="Gene3D" id="1.10.645.10">
    <property type="entry name" value="Cytochrome-c3 Hydrogenase, chain B"/>
    <property type="match status" value="1"/>
</dbReference>
<evidence type="ECO:0000256" key="6">
    <source>
        <dbReference type="ARBA" id="ARBA00022723"/>
    </source>
</evidence>
<dbReference type="PROSITE" id="PS00507">
    <property type="entry name" value="NI_HGENASE_L_1"/>
    <property type="match status" value="1"/>
</dbReference>
<evidence type="ECO:0000256" key="3">
    <source>
        <dbReference type="ARBA" id="ARBA00009292"/>
    </source>
</evidence>
<keyword evidence="5 8" id="KW-0533">Nickel</keyword>
<reference evidence="11" key="1">
    <citation type="submission" date="2015-01" db="EMBL/GenBank/DDBJ databases">
        <authorList>
            <person name="Manzoor Shahid"/>
            <person name="Zubair Saima"/>
        </authorList>
    </citation>
    <scope>NUCLEOTIDE SEQUENCE [LARGE SCALE GENOMIC DNA]</scope>
    <source>
        <strain evidence="11">Sp3</strain>
    </source>
</reference>
<dbReference type="PANTHER" id="PTHR42958">
    <property type="entry name" value="HYDROGENASE-2 LARGE CHAIN"/>
    <property type="match status" value="1"/>
</dbReference>
<evidence type="ECO:0000256" key="1">
    <source>
        <dbReference type="ARBA" id="ARBA00001967"/>
    </source>
</evidence>
<feature type="binding site" evidence="8">
    <location>
        <position position="60"/>
    </location>
    <ligand>
        <name>Ni(2+)</name>
        <dbReference type="ChEBI" id="CHEBI:49786"/>
    </ligand>
</feature>
<evidence type="ECO:0000256" key="4">
    <source>
        <dbReference type="ARBA" id="ARBA00011771"/>
    </source>
</evidence>
<keyword evidence="8" id="KW-0408">Iron</keyword>
<feature type="binding site" evidence="8">
    <location>
        <position position="458"/>
    </location>
    <ligand>
        <name>Mg(2+)</name>
        <dbReference type="ChEBI" id="CHEBI:18420"/>
    </ligand>
</feature>
<comment type="subcellular location">
    <subcellularLocation>
        <location evidence="2">Cell envelope</location>
    </subcellularLocation>
</comment>
<dbReference type="Pfam" id="PF00374">
    <property type="entry name" value="NiFeSe_Hases"/>
    <property type="match status" value="2"/>
</dbReference>
<dbReference type="GO" id="GO:0008901">
    <property type="term" value="F:ferredoxin hydrogenase activity"/>
    <property type="evidence" value="ECO:0007669"/>
    <property type="project" value="InterPro"/>
</dbReference>
<feature type="binding site" evidence="8">
    <location>
        <position position="41"/>
    </location>
    <ligand>
        <name>Mg(2+)</name>
        <dbReference type="ChEBI" id="CHEBI:18420"/>
    </ligand>
</feature>
<comment type="cofactor">
    <cofactor evidence="1 8">
        <name>Ni(2+)</name>
        <dbReference type="ChEBI" id="CHEBI:49786"/>
    </cofactor>
</comment>
<dbReference type="NCBIfam" id="NF033181">
    <property type="entry name" value="NiFeSe_hydrog"/>
    <property type="match status" value="1"/>
</dbReference>
<dbReference type="EMBL" id="CDRZ01000223">
    <property type="protein sequence ID" value="CEO88928.1"/>
    <property type="molecule type" value="Genomic_DNA"/>
</dbReference>
<dbReference type="EC" id="1.12.99.6" evidence="10"/>
<dbReference type="Proteomes" id="UP000046155">
    <property type="component" value="Unassembled WGS sequence"/>
</dbReference>
<dbReference type="InterPro" id="IPR001501">
    <property type="entry name" value="Ni-dep_hyd_lsu"/>
</dbReference>
<dbReference type="PROSITE" id="PS00508">
    <property type="entry name" value="NI_HGENASE_L_2"/>
    <property type="match status" value="1"/>
</dbReference>
<keyword evidence="11" id="KW-1185">Reference proteome</keyword>
<gene>
    <name evidence="10" type="primary">hydB</name>
    <name evidence="10" type="ORF">SSCH_30032</name>
</gene>
<dbReference type="SUPFAM" id="SSF56762">
    <property type="entry name" value="HydB/Nqo4-like"/>
    <property type="match status" value="1"/>
</dbReference>
<evidence type="ECO:0000256" key="8">
    <source>
        <dbReference type="PIRSR" id="PIRSR601501-1"/>
    </source>
</evidence>
<evidence type="ECO:0000256" key="7">
    <source>
        <dbReference type="ARBA" id="ARBA00023002"/>
    </source>
</evidence>
<dbReference type="GO" id="GO:0033748">
    <property type="term" value="F:hydrogenase (acceptor) activity"/>
    <property type="evidence" value="ECO:0007669"/>
    <property type="project" value="UniProtKB-EC"/>
</dbReference>
<protein>
    <submittedName>
        <fullName evidence="10">Periplasmic (NiFeSe) hydrogenase large subunit</fullName>
        <ecNumber evidence="10">1.12.99.6</ecNumber>
    </submittedName>
</protein>
<organism evidence="10 11">
    <name type="scientific">Syntrophaceticus schinkii</name>
    <dbReference type="NCBI Taxonomy" id="499207"/>
    <lineage>
        <taxon>Bacteria</taxon>
        <taxon>Bacillati</taxon>
        <taxon>Bacillota</taxon>
        <taxon>Clostridia</taxon>
        <taxon>Thermoanaerobacterales</taxon>
        <taxon>Thermoanaerobacterales Family III. Incertae Sedis</taxon>
        <taxon>Syntrophaceticus</taxon>
    </lineage>
</organism>
<feature type="binding site" evidence="8">
    <location>
        <position position="63"/>
    </location>
    <ligand>
        <name>Ni(2+)</name>
        <dbReference type="ChEBI" id="CHEBI:49786"/>
    </ligand>
</feature>
<evidence type="ECO:0000256" key="2">
    <source>
        <dbReference type="ARBA" id="ARBA00004196"/>
    </source>
</evidence>
<dbReference type="AlphaFoldDB" id="A0A0B7ML50"/>
<keyword evidence="8" id="KW-0460">Magnesium</keyword>
<keyword evidence="7 9" id="KW-0560">Oxidoreductase</keyword>
<dbReference type="InterPro" id="IPR018194">
    <property type="entry name" value="Ni-dep_hyd_lsu_Ni_BS"/>
</dbReference>
<dbReference type="InterPro" id="IPR050867">
    <property type="entry name" value="NiFe/NiFeSe_hydrgnase_LSU"/>
</dbReference>
<comment type="similarity">
    <text evidence="3 9">Belongs to the [NiFe]/[NiFeSe] hydrogenase large subunit family.</text>
</comment>
<dbReference type="OrthoDB" id="9761717at2"/>
<name>A0A0B7ML50_9FIRM</name>
<feature type="binding site" evidence="8">
    <location>
        <position position="452"/>
    </location>
    <ligand>
        <name>Ni(2+)</name>
        <dbReference type="ChEBI" id="CHEBI:49786"/>
    </ligand>
</feature>